<evidence type="ECO:0000259" key="3">
    <source>
        <dbReference type="Pfam" id="PF17184"/>
    </source>
</evidence>
<evidence type="ECO:0000256" key="1">
    <source>
        <dbReference type="SAM" id="MobiDB-lite"/>
    </source>
</evidence>
<comment type="caution">
    <text evidence="4">The sequence shown here is derived from an EMBL/GenBank/DDBJ whole genome shotgun (WGS) entry which is preliminary data.</text>
</comment>
<proteinExistence type="predicted"/>
<name>A0A9P8CZG6_MORAP</name>
<feature type="region of interest" description="Disordered" evidence="1">
    <location>
        <begin position="221"/>
        <end position="258"/>
    </location>
</feature>
<sequence length="700" mass="78227">MGKGRADKEERSWRKQQGVIWFLCNASTHTMGSSPPKTTIRAMASPAATQISPHAHGRNRDEMRRDAKSLMNRLKSVQADAAFVSEIAGLFPQFPVLGVCLKVRLLFSSPLPRLRVLLLTSNYCGTLANERCGTWYVHPSKIHKPGVYFKSTDGHTGIWDFNLRRYNPHLITTIINHGGCIIVDSTRKGKRVPDALSKTIPIWCATINNAVRKCALSNQAKELQRHDREQTQASGQRTREAHAAENPSSSDSALEPSKRGDYGDVFDSSMLKAPALNAERWDTRYHSLPSLISRSEHAQIADKIDGFAEKLMRFTDMTPLTTRLQKPIRPIWLTPQSFLLKDDLPDYSQVGFLPVICLSASRVVQDGMEERDGYLYVQGSGDDEEMWAKGLRPDLFWDNEEYLLEDGITAEECEKRASEVVREAKRKQLEKSTHRPKDGKSERSAEGGQSIFTPSMELFSEIKPSPIWIGNNASGRIPECWEAGFDMVINCGLEIQRDPRFEWQADTAKDHVTVLGTTSQNGEQATLCVLQRHQWEVAGSPSSSSETGEANGIPARNQNDQDFYYLHLPIAEGKKGQHQLLEMIPVAIKAVRQLYAARAEAIQPQQAPTSPKILVHCQQGMDRSVGIALSLLVSSFDESTGAYCGADAIHPTTATKEVIQKRLFQVMSHRLAARPSRATLKMVNTYFMSPTDPPPAKYKQ</sequence>
<dbReference type="AlphaFoldDB" id="A0A9P8CZG6"/>
<dbReference type="GO" id="GO:0019988">
    <property type="term" value="P:charged-tRNA amino acid modification"/>
    <property type="evidence" value="ECO:0007669"/>
    <property type="project" value="InterPro"/>
</dbReference>
<dbReference type="InterPro" id="IPR033449">
    <property type="entry name" value="Rit1_N"/>
</dbReference>
<dbReference type="GO" id="GO:0043399">
    <property type="term" value="F:tRNA adenosine(64)-2'-O-ribosylphosphate transferase activity"/>
    <property type="evidence" value="ECO:0007669"/>
    <property type="project" value="InterPro"/>
</dbReference>
<dbReference type="InterPro" id="IPR029021">
    <property type="entry name" value="Prot-tyrosine_phosphatase-like"/>
</dbReference>
<dbReference type="Gene3D" id="3.90.190.10">
    <property type="entry name" value="Protein tyrosine phosphatase superfamily"/>
    <property type="match status" value="1"/>
</dbReference>
<feature type="domain" description="Rit1 DUSP-like" evidence="2">
    <location>
        <begin position="565"/>
        <end position="686"/>
    </location>
</feature>
<evidence type="ECO:0000313" key="4">
    <source>
        <dbReference type="EMBL" id="KAG9324579.1"/>
    </source>
</evidence>
<dbReference type="PANTHER" id="PTHR31811:SF0">
    <property type="entry name" value="TRNA A64-2'-O-RIBOSYLPHOSPHATE TRANSFERASE"/>
    <property type="match status" value="1"/>
</dbReference>
<dbReference type="PANTHER" id="PTHR31811">
    <property type="entry name" value="TRNA A64-2'-O-RIBOSYLPHOSPHATE TRANSFERASE"/>
    <property type="match status" value="1"/>
</dbReference>
<dbReference type="Proteomes" id="UP000717515">
    <property type="component" value="Unassembled WGS sequence"/>
</dbReference>
<dbReference type="InterPro" id="IPR007306">
    <property type="entry name" value="Rit1"/>
</dbReference>
<accession>A0A9P8CZG6</accession>
<evidence type="ECO:0008006" key="6">
    <source>
        <dbReference type="Google" id="ProtNLM"/>
    </source>
</evidence>
<feature type="region of interest" description="Disordered" evidence="1">
    <location>
        <begin position="424"/>
        <end position="450"/>
    </location>
</feature>
<dbReference type="InterPro" id="IPR033421">
    <property type="entry name" value="Rit1_DUSP-like"/>
</dbReference>
<evidence type="ECO:0000313" key="5">
    <source>
        <dbReference type="Proteomes" id="UP000717515"/>
    </source>
</evidence>
<dbReference type="GO" id="GO:0005737">
    <property type="term" value="C:cytoplasm"/>
    <property type="evidence" value="ECO:0007669"/>
    <property type="project" value="TreeGrafter"/>
</dbReference>
<feature type="domain" description="Rit1 N-terminal" evidence="3">
    <location>
        <begin position="126"/>
        <end position="417"/>
    </location>
</feature>
<organism evidence="4 5">
    <name type="scientific">Mortierella alpina</name>
    <name type="common">Oleaginous fungus</name>
    <name type="synonym">Mortierella renispora</name>
    <dbReference type="NCBI Taxonomy" id="64518"/>
    <lineage>
        <taxon>Eukaryota</taxon>
        <taxon>Fungi</taxon>
        <taxon>Fungi incertae sedis</taxon>
        <taxon>Mucoromycota</taxon>
        <taxon>Mortierellomycotina</taxon>
        <taxon>Mortierellomycetes</taxon>
        <taxon>Mortierellales</taxon>
        <taxon>Mortierellaceae</taxon>
        <taxon>Mortierella</taxon>
    </lineage>
</organism>
<dbReference type="Pfam" id="PF17184">
    <property type="entry name" value="Rit1_C"/>
    <property type="match status" value="1"/>
</dbReference>
<gene>
    <name evidence="4" type="ORF">KVV02_005112</name>
</gene>
<evidence type="ECO:0000259" key="2">
    <source>
        <dbReference type="Pfam" id="PF04179"/>
    </source>
</evidence>
<reference evidence="4" key="1">
    <citation type="submission" date="2021-07" db="EMBL/GenBank/DDBJ databases">
        <title>Draft genome of Mortierella alpina, strain LL118, isolated from an aspen leaf litter sample.</title>
        <authorList>
            <person name="Yang S."/>
            <person name="Vinatzer B.A."/>
        </authorList>
    </citation>
    <scope>NUCLEOTIDE SEQUENCE</scope>
    <source>
        <strain evidence="4">LL118</strain>
    </source>
</reference>
<feature type="compositionally biased region" description="Basic and acidic residues" evidence="1">
    <location>
        <begin position="424"/>
        <end position="445"/>
    </location>
</feature>
<protein>
    <recommendedName>
        <fullName evidence="6">Initiator tRNA phosphoribosyl transferase</fullName>
    </recommendedName>
</protein>
<dbReference type="SUPFAM" id="SSF52799">
    <property type="entry name" value="(Phosphotyrosine protein) phosphatases II"/>
    <property type="match status" value="1"/>
</dbReference>
<dbReference type="Pfam" id="PF04179">
    <property type="entry name" value="Init_tRNA_PT"/>
    <property type="match status" value="1"/>
</dbReference>
<dbReference type="EMBL" id="JAIFTL010000063">
    <property type="protein sequence ID" value="KAG9324579.1"/>
    <property type="molecule type" value="Genomic_DNA"/>
</dbReference>